<dbReference type="AlphaFoldDB" id="A0A0S4JNF3"/>
<protein>
    <submittedName>
        <fullName evidence="1">Uncharacterized protein</fullName>
    </submittedName>
</protein>
<proteinExistence type="predicted"/>
<reference evidence="2" key="1">
    <citation type="submission" date="2015-09" db="EMBL/GenBank/DDBJ databases">
        <authorList>
            <consortium name="Pathogen Informatics"/>
        </authorList>
    </citation>
    <scope>NUCLEOTIDE SEQUENCE [LARGE SCALE GENOMIC DNA]</scope>
    <source>
        <strain evidence="2">Lake Konstanz</strain>
    </source>
</reference>
<name>A0A0S4JNF3_BODSA</name>
<dbReference type="Proteomes" id="UP000051952">
    <property type="component" value="Unassembled WGS sequence"/>
</dbReference>
<organism evidence="1 2">
    <name type="scientific">Bodo saltans</name>
    <name type="common">Flagellated protozoan</name>
    <dbReference type="NCBI Taxonomy" id="75058"/>
    <lineage>
        <taxon>Eukaryota</taxon>
        <taxon>Discoba</taxon>
        <taxon>Euglenozoa</taxon>
        <taxon>Kinetoplastea</taxon>
        <taxon>Metakinetoplastina</taxon>
        <taxon>Eubodonida</taxon>
        <taxon>Bodonidae</taxon>
        <taxon>Bodo</taxon>
    </lineage>
</organism>
<sequence>MTEIESLQQELLLNNAPEKYPLRPPHLLGHCTHVFASGNEFTQRPSVWGHNEDSGPNDCNLTYIVNATITDAYDPNIVVERFIAYTYRLITCWLCHVPFTIVQCIEPHHHMKQHCWPPLSPPSPPSLLTWERGRLLPAAGSVVGQRGRLLSVPQHSITMLRWIHVGGFHSLQSLLAPRHRIGLHRPSHRPHIISITQTTIKCSSGMQQTTLAA</sequence>
<accession>A0A0S4JNF3</accession>
<gene>
    <name evidence="1" type="ORF">BSAL_28910</name>
</gene>
<evidence type="ECO:0000313" key="1">
    <source>
        <dbReference type="EMBL" id="CUG90808.1"/>
    </source>
</evidence>
<dbReference type="EMBL" id="CYKH01001865">
    <property type="protein sequence ID" value="CUG90808.1"/>
    <property type="molecule type" value="Genomic_DNA"/>
</dbReference>
<dbReference type="VEuPathDB" id="TriTrypDB:BSAL_28910"/>
<evidence type="ECO:0000313" key="2">
    <source>
        <dbReference type="Proteomes" id="UP000051952"/>
    </source>
</evidence>
<keyword evidence="2" id="KW-1185">Reference proteome</keyword>